<dbReference type="Pfam" id="PF13673">
    <property type="entry name" value="Acetyltransf_10"/>
    <property type="match status" value="1"/>
</dbReference>
<dbReference type="InterPro" id="IPR016181">
    <property type="entry name" value="Acyl_CoA_acyltransferase"/>
</dbReference>
<accession>A0AB39KNS2</accession>
<dbReference type="Gene3D" id="3.40.630.30">
    <property type="match status" value="1"/>
</dbReference>
<reference evidence="4" key="1">
    <citation type="submission" date="2024-06" db="EMBL/GenBank/DDBJ databases">
        <title>Caulobacter inopinatus, sp. nov.</title>
        <authorList>
            <person name="Donachie S.P."/>
        </authorList>
    </citation>
    <scope>NUCLEOTIDE SEQUENCE</scope>
    <source>
        <strain evidence="4">73W</strain>
    </source>
</reference>
<dbReference type="AlphaFoldDB" id="A0AB39KNS2"/>
<keyword evidence="1" id="KW-0808">Transferase</keyword>
<dbReference type="InterPro" id="IPR000182">
    <property type="entry name" value="GNAT_dom"/>
</dbReference>
<protein>
    <submittedName>
        <fullName evidence="4">Acetyltransferase</fullName>
    </submittedName>
</protein>
<dbReference type="PROSITE" id="PS51186">
    <property type="entry name" value="GNAT"/>
    <property type="match status" value="1"/>
</dbReference>
<keyword evidence="2" id="KW-0012">Acyltransferase</keyword>
<dbReference type="PANTHER" id="PTHR43800">
    <property type="entry name" value="PEPTIDYL-LYSINE N-ACETYLTRANSFERASE YJAB"/>
    <property type="match status" value="1"/>
</dbReference>
<evidence type="ECO:0000256" key="2">
    <source>
        <dbReference type="ARBA" id="ARBA00023315"/>
    </source>
</evidence>
<dbReference type="EMBL" id="CP158375">
    <property type="protein sequence ID" value="XDO95476.1"/>
    <property type="molecule type" value="Genomic_DNA"/>
</dbReference>
<organism evidence="4">
    <name type="scientific">Caulobacter sp. 73W</name>
    <dbReference type="NCBI Taxonomy" id="3161137"/>
    <lineage>
        <taxon>Bacteria</taxon>
        <taxon>Pseudomonadati</taxon>
        <taxon>Pseudomonadota</taxon>
        <taxon>Alphaproteobacteria</taxon>
        <taxon>Caulobacterales</taxon>
        <taxon>Caulobacteraceae</taxon>
        <taxon>Caulobacter</taxon>
    </lineage>
</organism>
<name>A0AB39KNS2_9CAUL</name>
<evidence type="ECO:0000259" key="3">
    <source>
        <dbReference type="PROSITE" id="PS51186"/>
    </source>
</evidence>
<dbReference type="GO" id="GO:0016747">
    <property type="term" value="F:acyltransferase activity, transferring groups other than amino-acyl groups"/>
    <property type="evidence" value="ECO:0007669"/>
    <property type="project" value="InterPro"/>
</dbReference>
<proteinExistence type="predicted"/>
<gene>
    <name evidence="4" type="ORF">ABOZ73_11695</name>
</gene>
<dbReference type="NCBIfam" id="NF007807">
    <property type="entry name" value="PRK10514.1"/>
    <property type="match status" value="1"/>
</dbReference>
<feature type="domain" description="N-acetyltransferase" evidence="3">
    <location>
        <begin position="2"/>
        <end position="145"/>
    </location>
</feature>
<dbReference type="PANTHER" id="PTHR43800:SF1">
    <property type="entry name" value="PEPTIDYL-LYSINE N-ACETYLTRANSFERASE YJAB"/>
    <property type="match status" value="1"/>
</dbReference>
<evidence type="ECO:0000313" key="4">
    <source>
        <dbReference type="EMBL" id="XDO95476.1"/>
    </source>
</evidence>
<dbReference type="CDD" id="cd04301">
    <property type="entry name" value="NAT_SF"/>
    <property type="match status" value="1"/>
</dbReference>
<dbReference type="RefSeq" id="WP_369058325.1">
    <property type="nucleotide sequence ID" value="NZ_CP158375.1"/>
</dbReference>
<dbReference type="SUPFAM" id="SSF55729">
    <property type="entry name" value="Acyl-CoA N-acyltransferases (Nat)"/>
    <property type="match status" value="1"/>
</dbReference>
<evidence type="ECO:0000256" key="1">
    <source>
        <dbReference type="ARBA" id="ARBA00022679"/>
    </source>
</evidence>
<sequence>MITIRLSRPDDADRLFQIWRSAVEATHDFLKPEDLEFISTQVREAYLPEASLHLAVDRDDRPLGFMGLDGDMIDTLFVDPGHHGRGVGRLLIGMARARGAPLRVDVNEQNTRAIGFYEKLGFRQTGRSPVDSAGMPYPLLHLSEA</sequence>